<evidence type="ECO:0000313" key="7">
    <source>
        <dbReference type="Proteomes" id="UP000054608"/>
    </source>
</evidence>
<dbReference type="PANTHER" id="PTHR14969">
    <property type="entry name" value="SPHINGOSINE-1-PHOSPHATE PHOSPHOHYDROLASE"/>
    <property type="match status" value="1"/>
</dbReference>
<feature type="transmembrane region" description="Helical" evidence="4">
    <location>
        <begin position="50"/>
        <end position="75"/>
    </location>
</feature>
<comment type="catalytic activity">
    <reaction evidence="3">
        <text>di-trans,octa-cis-undecaprenyl diphosphate + H2O = di-trans,octa-cis-undecaprenyl phosphate + phosphate + H(+)</text>
        <dbReference type="Rhea" id="RHEA:28094"/>
        <dbReference type="ChEBI" id="CHEBI:15377"/>
        <dbReference type="ChEBI" id="CHEBI:15378"/>
        <dbReference type="ChEBI" id="CHEBI:43474"/>
        <dbReference type="ChEBI" id="CHEBI:58405"/>
        <dbReference type="ChEBI" id="CHEBI:60392"/>
        <dbReference type="EC" id="3.6.1.27"/>
    </reaction>
</comment>
<gene>
    <name evidence="6" type="ORF">Lrub_1162</name>
</gene>
<accession>A0A0W0XVU4</accession>
<evidence type="ECO:0000256" key="1">
    <source>
        <dbReference type="ARBA" id="ARBA00012374"/>
    </source>
</evidence>
<dbReference type="Proteomes" id="UP000054608">
    <property type="component" value="Unassembled WGS sequence"/>
</dbReference>
<name>A0A0W0XVU4_9GAMM</name>
<feature type="transmembrane region" description="Helical" evidence="4">
    <location>
        <begin position="183"/>
        <end position="201"/>
    </location>
</feature>
<dbReference type="AlphaFoldDB" id="A0A0W0XVU4"/>
<keyword evidence="4" id="KW-0812">Transmembrane</keyword>
<dbReference type="SUPFAM" id="SSF48317">
    <property type="entry name" value="Acid phosphatase/Vanadium-dependent haloperoxidase"/>
    <property type="match status" value="1"/>
</dbReference>
<keyword evidence="4" id="KW-0472">Membrane</keyword>
<feature type="transmembrane region" description="Helical" evidence="4">
    <location>
        <begin position="158"/>
        <end position="177"/>
    </location>
</feature>
<dbReference type="InterPro" id="IPR000326">
    <property type="entry name" value="PAP2/HPO"/>
</dbReference>
<dbReference type="GO" id="GO:0050380">
    <property type="term" value="F:undecaprenyl-diphosphatase activity"/>
    <property type="evidence" value="ECO:0007669"/>
    <property type="project" value="UniProtKB-EC"/>
</dbReference>
<dbReference type="RefSeq" id="WP_058531243.1">
    <property type="nucleotide sequence ID" value="NZ_CAAAIN010000001.1"/>
</dbReference>
<feature type="domain" description="Phosphatidic acid phosphatase type 2/haloperoxidase" evidence="5">
    <location>
        <begin position="86"/>
        <end position="198"/>
    </location>
</feature>
<feature type="transmembrane region" description="Helical" evidence="4">
    <location>
        <begin position="87"/>
        <end position="110"/>
    </location>
</feature>
<keyword evidence="7" id="KW-1185">Reference proteome</keyword>
<dbReference type="EC" id="3.6.1.27" evidence="1"/>
<dbReference type="Gene3D" id="1.20.144.10">
    <property type="entry name" value="Phosphatidic acid phosphatase type 2/haloperoxidase"/>
    <property type="match status" value="1"/>
</dbReference>
<dbReference type="PANTHER" id="PTHR14969:SF13">
    <property type="entry name" value="AT30094P"/>
    <property type="match status" value="1"/>
</dbReference>
<evidence type="ECO:0000313" key="6">
    <source>
        <dbReference type="EMBL" id="KTD48811.1"/>
    </source>
</evidence>
<evidence type="ECO:0000256" key="4">
    <source>
        <dbReference type="SAM" id="Phobius"/>
    </source>
</evidence>
<comment type="caution">
    <text evidence="6">The sequence shown here is derived from an EMBL/GenBank/DDBJ whole genome shotgun (WGS) entry which is preliminary data.</text>
</comment>
<dbReference type="EMBL" id="LNYT01000007">
    <property type="protein sequence ID" value="KTD48811.1"/>
    <property type="molecule type" value="Genomic_DNA"/>
</dbReference>
<proteinExistence type="predicted"/>
<keyword evidence="4" id="KW-1133">Transmembrane helix</keyword>
<dbReference type="SMART" id="SM00014">
    <property type="entry name" value="acidPPc"/>
    <property type="match status" value="1"/>
</dbReference>
<organism evidence="6 7">
    <name type="scientific">Legionella rubrilucens</name>
    <dbReference type="NCBI Taxonomy" id="458"/>
    <lineage>
        <taxon>Bacteria</taxon>
        <taxon>Pseudomonadati</taxon>
        <taxon>Pseudomonadota</taxon>
        <taxon>Gammaproteobacteria</taxon>
        <taxon>Legionellales</taxon>
        <taxon>Legionellaceae</taxon>
        <taxon>Legionella</taxon>
    </lineage>
</organism>
<dbReference type="InterPro" id="IPR036938">
    <property type="entry name" value="PAP2/HPO_sf"/>
</dbReference>
<evidence type="ECO:0000256" key="2">
    <source>
        <dbReference type="ARBA" id="ARBA00032707"/>
    </source>
</evidence>
<evidence type="ECO:0000259" key="5">
    <source>
        <dbReference type="SMART" id="SM00014"/>
    </source>
</evidence>
<protein>
    <recommendedName>
        <fullName evidence="1">undecaprenyl-diphosphate phosphatase</fullName>
        <ecNumber evidence="1">3.6.1.27</ecNumber>
    </recommendedName>
    <alternativeName>
        <fullName evidence="2">Undecaprenyl pyrophosphate phosphatase</fullName>
    </alternativeName>
</protein>
<dbReference type="OrthoDB" id="5645237at2"/>
<feature type="transmembrane region" description="Helical" evidence="4">
    <location>
        <begin position="12"/>
        <end position="30"/>
    </location>
</feature>
<dbReference type="PATRIC" id="fig|458.5.peg.1202"/>
<feature type="transmembrane region" description="Helical" evidence="4">
    <location>
        <begin position="130"/>
        <end position="151"/>
    </location>
</feature>
<evidence type="ECO:0000256" key="3">
    <source>
        <dbReference type="ARBA" id="ARBA00047594"/>
    </source>
</evidence>
<sequence length="230" mass="26745">MPFERLFKVMTKPWVMLLYALLVVTCYLYVDKPVAHFLWLAHLSKQFPPLVWFTHAGLGAVYLTLFFMAGVFFRYVKVNPVWQIRAWFMLANTLFASSVCGVLKVLLGRARPKMWLNENLYGFYGWQIDAHFMSFPSGHTTTIMSVALALSILFPRHWLAFILTGLMVAFSRILLVHHYISDVLVASYLTLLEVGFLYYVFRKKSWLLPALQDENDKLERSMRQFGVKNG</sequence>
<dbReference type="STRING" id="458.Lrub_1162"/>
<dbReference type="Pfam" id="PF01569">
    <property type="entry name" value="PAP2"/>
    <property type="match status" value="1"/>
</dbReference>
<reference evidence="6 7" key="1">
    <citation type="submission" date="2015-11" db="EMBL/GenBank/DDBJ databases">
        <title>Genomic analysis of 38 Legionella species identifies large and diverse effector repertoires.</title>
        <authorList>
            <person name="Burstein D."/>
            <person name="Amaro F."/>
            <person name="Zusman T."/>
            <person name="Lifshitz Z."/>
            <person name="Cohen O."/>
            <person name="Gilbert J.A."/>
            <person name="Pupko T."/>
            <person name="Shuman H.A."/>
            <person name="Segal G."/>
        </authorList>
    </citation>
    <scope>NUCLEOTIDE SEQUENCE [LARGE SCALE GENOMIC DNA]</scope>
    <source>
        <strain evidence="6 7">WA-270A-C2</strain>
    </source>
</reference>